<feature type="compositionally biased region" description="Polar residues" evidence="3">
    <location>
        <begin position="10"/>
        <end position="21"/>
    </location>
</feature>
<dbReference type="Pfam" id="PF04424">
    <property type="entry name" value="MINDY_DUB"/>
    <property type="match status" value="1"/>
</dbReference>
<dbReference type="GO" id="GO:0005829">
    <property type="term" value="C:cytosol"/>
    <property type="evidence" value="ECO:0007669"/>
    <property type="project" value="TreeGrafter"/>
</dbReference>
<dbReference type="PANTHER" id="PTHR18063:SF6">
    <property type="entry name" value="UBIQUITIN CARBOXYL-TERMINAL HYDROLASE"/>
    <property type="match status" value="1"/>
</dbReference>
<keyword evidence="2" id="KW-0378">Hydrolase</keyword>
<organism evidence="5 6">
    <name type="scientific">Lottia gigantea</name>
    <name type="common">Giant owl limpet</name>
    <dbReference type="NCBI Taxonomy" id="225164"/>
    <lineage>
        <taxon>Eukaryota</taxon>
        <taxon>Metazoa</taxon>
        <taxon>Spiralia</taxon>
        <taxon>Lophotrochozoa</taxon>
        <taxon>Mollusca</taxon>
        <taxon>Gastropoda</taxon>
        <taxon>Patellogastropoda</taxon>
        <taxon>Lottioidea</taxon>
        <taxon>Lottiidae</taxon>
        <taxon>Lottia</taxon>
    </lineage>
</organism>
<feature type="compositionally biased region" description="Polar residues" evidence="3">
    <location>
        <begin position="320"/>
        <end position="331"/>
    </location>
</feature>
<keyword evidence="2" id="KW-0788">Thiol protease</keyword>
<dbReference type="AlphaFoldDB" id="V4A0Y3"/>
<sequence length="405" mass="45327">METEGATAAPESTSAEKSQSENGQNTYYIKWIYFGNNQVPIITQNENGPCPLLAIVNVLLLKGKLTLASMVQMISSEQLMTYLGDYIIESKPKNLTETIQANYEQNMQDGINIMCKLQTGLDVNVKFTGVDDFEYTPECIIFDLLEIPLYHGWLIDPQDSQCIKAIGKLSYNQVVEKIISQKSSDNEETAREALVAEQFLDRTASQLTYHGLCELGHKVKDGELCVFFRNNHFTTLYKHNKELFLLVTDQGFLTETNVVWETLSNVDGDCHFVDGNFRTYTKPEPSTHVIPPPTNVSIGSEEQIDHDYLVALSLQQEGQATNVDSESTAWNSYEKDSASIAKSELQEEEDRRAAAAAENSQQRAAAPSNHSNPSHSPSSSIPRRSPRDRPKDKDSVSIVQDIFIL</sequence>
<dbReference type="Proteomes" id="UP000030746">
    <property type="component" value="Unassembled WGS sequence"/>
</dbReference>
<dbReference type="GO" id="GO:0006508">
    <property type="term" value="P:proteolysis"/>
    <property type="evidence" value="ECO:0007669"/>
    <property type="project" value="UniProtKB-KW"/>
</dbReference>
<evidence type="ECO:0000313" key="6">
    <source>
        <dbReference type="Proteomes" id="UP000030746"/>
    </source>
</evidence>
<evidence type="ECO:0000259" key="4">
    <source>
        <dbReference type="Pfam" id="PF04424"/>
    </source>
</evidence>
<dbReference type="RefSeq" id="XP_009052057.1">
    <property type="nucleotide sequence ID" value="XM_009053809.1"/>
</dbReference>
<feature type="compositionally biased region" description="Basic and acidic residues" evidence="3">
    <location>
        <begin position="385"/>
        <end position="395"/>
    </location>
</feature>
<proteinExistence type="inferred from homology"/>
<dbReference type="KEGG" id="lgi:LOTGIDRAFT_214327"/>
<keyword evidence="2" id="KW-0833">Ubl conjugation pathway</keyword>
<keyword evidence="6" id="KW-1185">Reference proteome</keyword>
<feature type="region of interest" description="Disordered" evidence="3">
    <location>
        <begin position="320"/>
        <end position="397"/>
    </location>
</feature>
<reference evidence="5 6" key="1">
    <citation type="journal article" date="2013" name="Nature">
        <title>Insights into bilaterian evolution from three spiralian genomes.</title>
        <authorList>
            <person name="Simakov O."/>
            <person name="Marletaz F."/>
            <person name="Cho S.J."/>
            <person name="Edsinger-Gonzales E."/>
            <person name="Havlak P."/>
            <person name="Hellsten U."/>
            <person name="Kuo D.H."/>
            <person name="Larsson T."/>
            <person name="Lv J."/>
            <person name="Arendt D."/>
            <person name="Savage R."/>
            <person name="Osoegawa K."/>
            <person name="de Jong P."/>
            <person name="Grimwood J."/>
            <person name="Chapman J.A."/>
            <person name="Shapiro H."/>
            <person name="Aerts A."/>
            <person name="Otillar R.P."/>
            <person name="Terry A.Y."/>
            <person name="Boore J.L."/>
            <person name="Grigoriev I.V."/>
            <person name="Lindberg D.R."/>
            <person name="Seaver E.C."/>
            <person name="Weisblat D.A."/>
            <person name="Putnam N.H."/>
            <person name="Rokhsar D.S."/>
        </authorList>
    </citation>
    <scope>NUCLEOTIDE SEQUENCE [LARGE SCALE GENOMIC DNA]</scope>
</reference>
<dbReference type="GO" id="GO:0071944">
    <property type="term" value="C:cell periphery"/>
    <property type="evidence" value="ECO:0007669"/>
    <property type="project" value="TreeGrafter"/>
</dbReference>
<feature type="region of interest" description="Disordered" evidence="3">
    <location>
        <begin position="1"/>
        <end position="21"/>
    </location>
</feature>
<evidence type="ECO:0000313" key="5">
    <source>
        <dbReference type="EMBL" id="ESO97473.1"/>
    </source>
</evidence>
<dbReference type="EC" id="3.4.19.12" evidence="2"/>
<dbReference type="GO" id="GO:0016807">
    <property type="term" value="F:cysteine-type carboxypeptidase activity"/>
    <property type="evidence" value="ECO:0007669"/>
    <property type="project" value="TreeGrafter"/>
</dbReference>
<dbReference type="EMBL" id="KB201305">
    <property type="protein sequence ID" value="ESO97473.1"/>
    <property type="molecule type" value="Genomic_DNA"/>
</dbReference>
<protein>
    <recommendedName>
        <fullName evidence="2">Ubiquitin carboxyl-terminal hydrolase</fullName>
        <ecNumber evidence="2">3.4.19.12</ecNumber>
    </recommendedName>
</protein>
<keyword evidence="2" id="KW-0645">Protease</keyword>
<dbReference type="InterPro" id="IPR033979">
    <property type="entry name" value="MINDY_domain"/>
</dbReference>
<dbReference type="OrthoDB" id="10261212at2759"/>
<comment type="function">
    <text evidence="2">Hydrolase that can specifically remove 'Lys-48'-linked conjugated ubiquitin from proteins. Has exodeubiquitinase activity and has a preference for long polyubiquitin chains. May play a regulatory role at the level of protein turnover.</text>
</comment>
<accession>V4A0Y3</accession>
<comment type="catalytic activity">
    <reaction evidence="2">
        <text>Thiol-dependent hydrolysis of ester, thioester, amide, peptide and isopeptide bonds formed by the C-terminal Gly of ubiquitin (a 76-residue protein attached to proteins as an intracellular targeting signal).</text>
        <dbReference type="EC" id="3.4.19.12"/>
    </reaction>
</comment>
<dbReference type="GO" id="GO:0004843">
    <property type="term" value="F:cysteine-type deubiquitinase activity"/>
    <property type="evidence" value="ECO:0007669"/>
    <property type="project" value="UniProtKB-UniRule"/>
</dbReference>
<dbReference type="CTD" id="20246489"/>
<dbReference type="GO" id="GO:0036435">
    <property type="term" value="F:K48-linked polyubiquitin modification-dependent protein binding"/>
    <property type="evidence" value="ECO:0007669"/>
    <property type="project" value="UniProtKB-UniRule"/>
</dbReference>
<evidence type="ECO:0000256" key="3">
    <source>
        <dbReference type="SAM" id="MobiDB-lite"/>
    </source>
</evidence>
<evidence type="ECO:0000256" key="2">
    <source>
        <dbReference type="RuleBase" id="RU367139"/>
    </source>
</evidence>
<dbReference type="PANTHER" id="PTHR18063">
    <property type="entry name" value="NF-E2 INDUCIBLE PROTEIN"/>
    <property type="match status" value="1"/>
</dbReference>
<dbReference type="GO" id="GO:0140934">
    <property type="term" value="F:histone deubiquitinase activity"/>
    <property type="evidence" value="ECO:0007669"/>
    <property type="project" value="UniProtKB-UniRule"/>
</dbReference>
<dbReference type="HOGENOM" id="CLU_022566_5_0_1"/>
<name>V4A0Y3_LOTGI</name>
<dbReference type="GO" id="GO:1990380">
    <property type="term" value="F:K48-linked deubiquitinase activity"/>
    <property type="evidence" value="ECO:0007669"/>
    <property type="project" value="UniProtKB-UniRule"/>
</dbReference>
<gene>
    <name evidence="5" type="ORF">LOTGIDRAFT_214327</name>
</gene>
<feature type="domain" description="MINDY deubiquitinase" evidence="4">
    <location>
        <begin position="26"/>
        <end position="277"/>
    </location>
</feature>
<dbReference type="STRING" id="225164.V4A0Y3"/>
<dbReference type="InterPro" id="IPR007518">
    <property type="entry name" value="MINDY"/>
</dbReference>
<dbReference type="OMA" id="GVEMSIF"/>
<evidence type="ECO:0000256" key="1">
    <source>
        <dbReference type="ARBA" id="ARBA00006616"/>
    </source>
</evidence>
<feature type="compositionally biased region" description="Low complexity" evidence="3">
    <location>
        <begin position="354"/>
        <end position="383"/>
    </location>
</feature>
<comment type="similarity">
    <text evidence="1 2">Belongs to the MINDY deubiquitinase family. FAM63 subfamily.</text>
</comment>
<dbReference type="GO" id="GO:0071108">
    <property type="term" value="P:protein K48-linked deubiquitination"/>
    <property type="evidence" value="ECO:0007669"/>
    <property type="project" value="TreeGrafter"/>
</dbReference>
<dbReference type="GeneID" id="20246489"/>